<sequence length="53" mass="5779">MTKLISINDTCRILGVGKTTTYKLINQGKLATVHIGRRNLVVVASIRKLVEAA</sequence>
<reference evidence="2" key="1">
    <citation type="submission" date="2022-09" db="EMBL/GenBank/DDBJ databases">
        <title>Novosphingobium sp. Nov., a polycyclic aromatic hydrocarbon-degrading bacterium isolated form mangrove sediments in HongKong.</title>
        <authorList>
            <person name="Hu Z."/>
        </authorList>
    </citation>
    <scope>NUCLEOTIDE SEQUENCE</scope>
    <source>
        <strain evidence="2">HK4-1</strain>
    </source>
</reference>
<gene>
    <name evidence="2" type="ORF">NZK81_05655</name>
</gene>
<dbReference type="RefSeq" id="WP_260044749.1">
    <property type="nucleotide sequence ID" value="NZ_JANZXA010000003.1"/>
</dbReference>
<dbReference type="Pfam" id="PF12728">
    <property type="entry name" value="HTH_17"/>
    <property type="match status" value="1"/>
</dbReference>
<name>A0ABT2I2J1_9SPHN</name>
<comment type="caution">
    <text evidence="2">The sequence shown here is derived from an EMBL/GenBank/DDBJ whole genome shotgun (WGS) entry which is preliminary data.</text>
</comment>
<dbReference type="InterPro" id="IPR041657">
    <property type="entry name" value="HTH_17"/>
</dbReference>
<proteinExistence type="predicted"/>
<feature type="domain" description="Helix-turn-helix" evidence="1">
    <location>
        <begin position="5"/>
        <end position="51"/>
    </location>
</feature>
<evidence type="ECO:0000313" key="2">
    <source>
        <dbReference type="EMBL" id="MCT2399023.1"/>
    </source>
</evidence>
<keyword evidence="3" id="KW-1185">Reference proteome</keyword>
<organism evidence="2 3">
    <name type="scientific">Novosphingobium mangrovi</name>
    <name type="common">ex Huang et al. 2023</name>
    <dbReference type="NCBI Taxonomy" id="2976432"/>
    <lineage>
        <taxon>Bacteria</taxon>
        <taxon>Pseudomonadati</taxon>
        <taxon>Pseudomonadota</taxon>
        <taxon>Alphaproteobacteria</taxon>
        <taxon>Sphingomonadales</taxon>
        <taxon>Sphingomonadaceae</taxon>
        <taxon>Novosphingobium</taxon>
    </lineage>
</organism>
<evidence type="ECO:0000313" key="3">
    <source>
        <dbReference type="Proteomes" id="UP001165583"/>
    </source>
</evidence>
<protein>
    <submittedName>
        <fullName evidence="2">Helix-turn-helix domain-containing protein</fullName>
    </submittedName>
</protein>
<dbReference type="InterPro" id="IPR010093">
    <property type="entry name" value="SinI_DNA-bd"/>
</dbReference>
<evidence type="ECO:0000259" key="1">
    <source>
        <dbReference type="Pfam" id="PF12728"/>
    </source>
</evidence>
<dbReference type="Proteomes" id="UP001165583">
    <property type="component" value="Unassembled WGS sequence"/>
</dbReference>
<accession>A0ABT2I2J1</accession>
<dbReference type="EMBL" id="JANZXA010000003">
    <property type="protein sequence ID" value="MCT2399023.1"/>
    <property type="molecule type" value="Genomic_DNA"/>
</dbReference>
<dbReference type="NCBIfam" id="TIGR01764">
    <property type="entry name" value="excise"/>
    <property type="match status" value="1"/>
</dbReference>